<dbReference type="InterPro" id="IPR004045">
    <property type="entry name" value="Glutathione_S-Trfase_N"/>
</dbReference>
<dbReference type="InterPro" id="IPR040079">
    <property type="entry name" value="Glutathione_S-Trfase"/>
</dbReference>
<evidence type="ECO:0000259" key="1">
    <source>
        <dbReference type="PROSITE" id="PS50404"/>
    </source>
</evidence>
<dbReference type="Gene3D" id="1.20.1050.10">
    <property type="match status" value="1"/>
</dbReference>
<evidence type="ECO:0000313" key="3">
    <source>
        <dbReference type="Proteomes" id="UP000050902"/>
    </source>
</evidence>
<dbReference type="EMBL" id="LDJG01000018">
    <property type="protein sequence ID" value="KRG56217.1"/>
    <property type="molecule type" value="Genomic_DNA"/>
</dbReference>
<proteinExistence type="predicted"/>
<dbReference type="Gene3D" id="3.40.30.10">
    <property type="entry name" value="Glutaredoxin"/>
    <property type="match status" value="1"/>
</dbReference>
<dbReference type="PANTHER" id="PTHR44051">
    <property type="entry name" value="GLUTATHIONE S-TRANSFERASE-RELATED"/>
    <property type="match status" value="1"/>
</dbReference>
<dbReference type="SFLD" id="SFLDG00358">
    <property type="entry name" value="Main_(cytGST)"/>
    <property type="match status" value="1"/>
</dbReference>
<dbReference type="PROSITE" id="PS50404">
    <property type="entry name" value="GST_NTER"/>
    <property type="match status" value="1"/>
</dbReference>
<dbReference type="SUPFAM" id="SSF47616">
    <property type="entry name" value="GST C-terminal domain-like"/>
    <property type="match status" value="1"/>
</dbReference>
<dbReference type="SFLD" id="SFLDG01150">
    <property type="entry name" value="Main.1:_Beta-like"/>
    <property type="match status" value="1"/>
</dbReference>
<accession>A0ABR5NIG7</accession>
<dbReference type="InterPro" id="IPR036282">
    <property type="entry name" value="Glutathione-S-Trfase_C_sf"/>
</dbReference>
<sequence>MTTLTFYTHPFSRGRVARWMLEETGLPYEEVILDYGTTMKAPGYLAINPMGKVPALRHDDTVVTENAAICLHLAELVPEKELLPPPGSPERGACYRWMLFAAGPLESFITARRHGALAPPVEAGYGNEADLMRTLEGALAGRKHLVGDRFTVADLYVAALLGYYMRIGELAPTPAFEAYAATHLQRPAALRANVHDDALVAARAESA</sequence>
<organism evidence="2 3">
    <name type="scientific">Stenotrophomonas nitritireducens</name>
    <dbReference type="NCBI Taxonomy" id="83617"/>
    <lineage>
        <taxon>Bacteria</taxon>
        <taxon>Pseudomonadati</taxon>
        <taxon>Pseudomonadota</taxon>
        <taxon>Gammaproteobacteria</taxon>
        <taxon>Lysobacterales</taxon>
        <taxon>Lysobacteraceae</taxon>
        <taxon>Stenotrophomonas</taxon>
    </lineage>
</organism>
<dbReference type="RefSeq" id="WP_055768331.1">
    <property type="nucleotide sequence ID" value="NZ_LDJG01000018.1"/>
</dbReference>
<evidence type="ECO:0000313" key="2">
    <source>
        <dbReference type="EMBL" id="KRG56217.1"/>
    </source>
</evidence>
<keyword evidence="3" id="KW-1185">Reference proteome</keyword>
<dbReference type="Pfam" id="PF00043">
    <property type="entry name" value="GST_C"/>
    <property type="match status" value="1"/>
</dbReference>
<protein>
    <submittedName>
        <fullName evidence="2">Glutathione S-transferase</fullName>
    </submittedName>
</protein>
<reference evidence="2 3" key="1">
    <citation type="submission" date="2015-05" db="EMBL/GenBank/DDBJ databases">
        <title>Genome sequencing and analysis of members of genus Stenotrophomonas.</title>
        <authorList>
            <person name="Patil P.P."/>
            <person name="Midha S."/>
            <person name="Patil P.B."/>
        </authorList>
    </citation>
    <scope>NUCLEOTIDE SEQUENCE [LARGE SCALE GENOMIC DNA]</scope>
    <source>
        <strain evidence="2 3">DSM 12575</strain>
    </source>
</reference>
<dbReference type="SUPFAM" id="SSF52833">
    <property type="entry name" value="Thioredoxin-like"/>
    <property type="match status" value="1"/>
</dbReference>
<comment type="caution">
    <text evidence="2">The sequence shown here is derived from an EMBL/GenBank/DDBJ whole genome shotgun (WGS) entry which is preliminary data.</text>
</comment>
<dbReference type="CDD" id="cd03046">
    <property type="entry name" value="GST_N_GTT1_like"/>
    <property type="match status" value="1"/>
</dbReference>
<dbReference type="PANTHER" id="PTHR44051:SF21">
    <property type="entry name" value="GLUTATHIONE S-TRANSFERASE FAMILY PROTEIN"/>
    <property type="match status" value="1"/>
</dbReference>
<dbReference type="InterPro" id="IPR036249">
    <property type="entry name" value="Thioredoxin-like_sf"/>
</dbReference>
<name>A0ABR5NIG7_9GAMM</name>
<feature type="domain" description="GST N-terminal" evidence="1">
    <location>
        <begin position="1"/>
        <end position="81"/>
    </location>
</feature>
<dbReference type="Proteomes" id="UP000050902">
    <property type="component" value="Unassembled WGS sequence"/>
</dbReference>
<gene>
    <name evidence="2" type="ORF">ABB22_12695</name>
</gene>
<dbReference type="SFLD" id="SFLDS00019">
    <property type="entry name" value="Glutathione_Transferase_(cytos"/>
    <property type="match status" value="1"/>
</dbReference>
<dbReference type="CDD" id="cd03207">
    <property type="entry name" value="GST_C_8"/>
    <property type="match status" value="1"/>
</dbReference>
<dbReference type="Pfam" id="PF13417">
    <property type="entry name" value="GST_N_3"/>
    <property type="match status" value="1"/>
</dbReference>
<dbReference type="InterPro" id="IPR004046">
    <property type="entry name" value="GST_C"/>
</dbReference>